<dbReference type="InterPro" id="IPR036188">
    <property type="entry name" value="FAD/NAD-bd_sf"/>
</dbReference>
<feature type="domain" description="Glucose-methanol-choline oxidoreductase N-terminal" evidence="3">
    <location>
        <begin position="155"/>
        <end position="178"/>
    </location>
</feature>
<dbReference type="SUPFAM" id="SSF54373">
    <property type="entry name" value="FAD-linked reductases, C-terminal domain"/>
    <property type="match status" value="2"/>
</dbReference>
<evidence type="ECO:0000259" key="4">
    <source>
        <dbReference type="PROSITE" id="PS00624"/>
    </source>
</evidence>
<dbReference type="PROSITE" id="PS00623">
    <property type="entry name" value="GMC_OXRED_1"/>
    <property type="match status" value="2"/>
</dbReference>
<dbReference type="SUPFAM" id="SSF51905">
    <property type="entry name" value="FAD/NAD(P)-binding domain"/>
    <property type="match status" value="2"/>
</dbReference>
<proteinExistence type="inferred from homology"/>
<protein>
    <recommendedName>
        <fullName evidence="3 4">Glucose-methanol-choline oxidoreductase N-terminal domain-containing protein</fullName>
    </recommendedName>
</protein>
<dbReference type="InterPro" id="IPR000172">
    <property type="entry name" value="GMC_OxRdtase_N"/>
</dbReference>
<evidence type="ECO:0000256" key="2">
    <source>
        <dbReference type="RuleBase" id="RU003968"/>
    </source>
</evidence>
<dbReference type="InterPro" id="IPR007867">
    <property type="entry name" value="GMC_OxRtase_C"/>
</dbReference>
<dbReference type="Proteomes" id="UP000494106">
    <property type="component" value="Unassembled WGS sequence"/>
</dbReference>
<dbReference type="Gene3D" id="3.50.50.60">
    <property type="entry name" value="FAD/NAD(P)-binding domain"/>
    <property type="match status" value="2"/>
</dbReference>
<feature type="domain" description="Glucose-methanol-choline oxidoreductase N-terminal" evidence="3">
    <location>
        <begin position="765"/>
        <end position="788"/>
    </location>
</feature>
<comment type="similarity">
    <text evidence="1 2">Belongs to the GMC oxidoreductase family.</text>
</comment>
<dbReference type="InterPro" id="IPR012132">
    <property type="entry name" value="GMC_OxRdtase"/>
</dbReference>
<evidence type="ECO:0000313" key="6">
    <source>
        <dbReference type="Proteomes" id="UP000494106"/>
    </source>
</evidence>
<dbReference type="Gene3D" id="3.30.560.10">
    <property type="entry name" value="Glucose Oxidase, domain 3"/>
    <property type="match status" value="2"/>
</dbReference>
<dbReference type="GO" id="GO:0016614">
    <property type="term" value="F:oxidoreductase activity, acting on CH-OH group of donors"/>
    <property type="evidence" value="ECO:0007669"/>
    <property type="project" value="InterPro"/>
</dbReference>
<comment type="caution">
    <text evidence="5">The sequence shown here is derived from an EMBL/GenBank/DDBJ whole genome shotgun (WGS) entry which is preliminary data.</text>
</comment>
<sequence>MLELSREQKPVADKMSSIVNAAADVLSGTAIATAAGSQVAWFIPMLVAAIAYYQFDASDPEARPADVDDSLMLPQYDFIIVGAGSAGAVVANRLSEIANWNVLLLEAGGDETEISDVPLLAGYLQLSKLDWQYKTEPSGTTCLAMKDGRCNWPRGKALGGSSVLNYMLYLRGNKKDYDMWEALGNKGWSYNDVLYYFKKSEDNKNPYLAQTPYHSTGGYLTIAEVPYHTPLVSNFIEGGLEMGYMNRDINGENQTGFMVAQGTVRRGSRCSTSKAFLRPAKDRKNLHIAMNSHVTKVMIDPRTKVAFGVEFVRNKMLYRIRAKKEVILSAGTINSAQLLMLSGIGPAEELNKHRIPLIQNLKVGSNLQDHVGLGGLAFTVNQPVSIVENRLLTVSNLMEYAVMGEGPLTIMGGVEGLAFVNTKYANATDDFPDVEFHFISGSTNSDGGEQIRKIHGLVETFYDAVFRPINNMDVWSVIPMLLRPKSRGFIQLRSANPYDYPYIYPNYLADEMDVKTLVEGVKIAVALSRTRAFQKYGSYLNKHVFPACVSIKRYTDEYWECMIRQYTCTIYHPVGTAKMGPYWDPDAVVDSQLRVYGVKSLRVIDGSIMPNICSESEFSVVYYGIMSTQSTSLRGLMSHTRIIFGLLPGLGAMIVLRMAIHLYRPDIEDVENRVRHNYFQDLYDCYDFIVIGGGSAGAVVASRLSENPNWKVLLLEAGQDENVLSDVPVLFPVLQTSSIDWQFLTEPSDNYCLSMVEKKCKWPRGKVLGGSSAINAMLYIRGNKRDYDNWESMGNIGWRYSEVLKYFLKSEDIRIPEFLDDSYHAVGGPLTVENFAFEQPITRKILEAAEQLGYAIRDVNGEFQTGFTRSQATLRDGLRCSTAKGFLRPAAKRQNLHISINSIVEKILIDENKTAYGIKFRKHGQEKIIRASKEVILSAGTIQSPQLLMLSGVGDAQHLKELGIYPIVHLPGVGQNLQDHVAMGGHSFLFDNPYDNGTDYCFNLNTVIGMGSLIDFSINKKGPLYSMMEAEAMAFIKTKYQNPDDDYPDIQLFIAPTADNMDGGLFGKRANGLNDDTYAELYEEILYDSSFSVVPLLLRPKSRGYLKLRDANPFSPPLIYPNYYSDPQDMQVLIEGARFVQELIQQPALRALNARPNPHRNPGCEQHELMSDEHLECQARHHTLTIYHPVGTCAMGPPEDKGAVVDPRLRVYGIKNLRVVDGSIMPTIVSGNTNAPIIMIAEKSSDMIKEDWNENNSEQTCPAQNKHYKESEVFVGDEPTKIDLKSVLPDLFNETVSFFPHLDDGTVAQAIKSHNNGKSLLKNKKGNDLRTKTLNLDTKQGTRSMLPSKSTVVGVRNPPRVPQDPFRKYLYSPQNIRDRIHAYGQNFLTSSGNILNNLTNRKQFHPYFRLQPRRKIYRNMLTDRYPMGYYNNNRNGVKDPSYYYETGEIITATGQKQCKIWLYHDGEKFEHSVSWSLATDLYTPVVEQAVKRVQDVVGL</sequence>
<dbReference type="OrthoDB" id="269227at2759"/>
<accession>A0A8S0YQD8</accession>
<evidence type="ECO:0000313" key="5">
    <source>
        <dbReference type="EMBL" id="CAB3220559.1"/>
    </source>
</evidence>
<dbReference type="Pfam" id="PF05199">
    <property type="entry name" value="GMC_oxred_C"/>
    <property type="match status" value="2"/>
</dbReference>
<reference evidence="5 6" key="1">
    <citation type="submission" date="2020-04" db="EMBL/GenBank/DDBJ databases">
        <authorList>
            <person name="Wallbank WR R."/>
            <person name="Pardo Diaz C."/>
            <person name="Kozak K."/>
            <person name="Martin S."/>
            <person name="Jiggins C."/>
            <person name="Moest M."/>
            <person name="Warren A I."/>
            <person name="Byers J.R.P. K."/>
            <person name="Montejo-Kovacevich G."/>
            <person name="Yen C E."/>
        </authorList>
    </citation>
    <scope>NUCLEOTIDE SEQUENCE [LARGE SCALE GENOMIC DNA]</scope>
</reference>
<organism evidence="5 6">
    <name type="scientific">Arctia plantaginis</name>
    <name type="common">Wood tiger moth</name>
    <name type="synonym">Phalaena plantaginis</name>
    <dbReference type="NCBI Taxonomy" id="874455"/>
    <lineage>
        <taxon>Eukaryota</taxon>
        <taxon>Metazoa</taxon>
        <taxon>Ecdysozoa</taxon>
        <taxon>Arthropoda</taxon>
        <taxon>Hexapoda</taxon>
        <taxon>Insecta</taxon>
        <taxon>Pterygota</taxon>
        <taxon>Neoptera</taxon>
        <taxon>Endopterygota</taxon>
        <taxon>Lepidoptera</taxon>
        <taxon>Glossata</taxon>
        <taxon>Ditrysia</taxon>
        <taxon>Noctuoidea</taxon>
        <taxon>Erebidae</taxon>
        <taxon>Arctiinae</taxon>
        <taxon>Arctia</taxon>
    </lineage>
</organism>
<evidence type="ECO:0000256" key="1">
    <source>
        <dbReference type="ARBA" id="ARBA00010790"/>
    </source>
</evidence>
<dbReference type="PANTHER" id="PTHR11552:SF186">
    <property type="entry name" value="GLUCOSE-METHANOL-CHOLINE OXIDOREDUCTASE N-TERMINAL DOMAIN-CONTAINING PROTEIN"/>
    <property type="match status" value="1"/>
</dbReference>
<keyword evidence="2" id="KW-0274">FAD</keyword>
<dbReference type="GO" id="GO:0050660">
    <property type="term" value="F:flavin adenine dinucleotide binding"/>
    <property type="evidence" value="ECO:0007669"/>
    <property type="project" value="InterPro"/>
</dbReference>
<feature type="domain" description="Glucose-methanol-choline oxidoreductase N-terminal" evidence="4">
    <location>
        <begin position="940"/>
        <end position="954"/>
    </location>
</feature>
<dbReference type="PANTHER" id="PTHR11552">
    <property type="entry name" value="GLUCOSE-METHANOL-CHOLINE GMC OXIDOREDUCTASE"/>
    <property type="match status" value="1"/>
</dbReference>
<keyword evidence="6" id="KW-1185">Reference proteome</keyword>
<keyword evidence="2" id="KW-0285">Flavoprotein</keyword>
<dbReference type="EMBL" id="CADEBC010000045">
    <property type="protein sequence ID" value="CAB3220559.1"/>
    <property type="molecule type" value="Genomic_DNA"/>
</dbReference>
<name>A0A8S0YQD8_ARCPL</name>
<dbReference type="PROSITE" id="PS00624">
    <property type="entry name" value="GMC_OXRED_2"/>
    <property type="match status" value="1"/>
</dbReference>
<dbReference type="Pfam" id="PF00732">
    <property type="entry name" value="GMC_oxred_N"/>
    <property type="match status" value="2"/>
</dbReference>
<evidence type="ECO:0000259" key="3">
    <source>
        <dbReference type="PROSITE" id="PS00623"/>
    </source>
</evidence>
<gene>
    <name evidence="5" type="ORF">APLA_LOCUS343</name>
</gene>